<accession>A0A4U1B9Y3</accession>
<dbReference type="PANTHER" id="PTHR30572:SF4">
    <property type="entry name" value="ABC TRANSPORTER PERMEASE YTRF"/>
    <property type="match status" value="1"/>
</dbReference>
<feature type="domain" description="MacB-like periplasmic core" evidence="9">
    <location>
        <begin position="21"/>
        <end position="254"/>
    </location>
</feature>
<keyword evidence="2" id="KW-1003">Cell membrane</keyword>
<keyword evidence="11" id="KW-1185">Reference proteome</keyword>
<comment type="subcellular location">
    <subcellularLocation>
        <location evidence="1">Cell membrane</location>
        <topology evidence="1">Multi-pass membrane protein</topology>
    </subcellularLocation>
</comment>
<evidence type="ECO:0000313" key="11">
    <source>
        <dbReference type="Proteomes" id="UP000305674"/>
    </source>
</evidence>
<dbReference type="Pfam" id="PF02687">
    <property type="entry name" value="FtsX"/>
    <property type="match status" value="1"/>
</dbReference>
<evidence type="ECO:0000256" key="3">
    <source>
        <dbReference type="ARBA" id="ARBA00022692"/>
    </source>
</evidence>
<comment type="caution">
    <text evidence="10">The sequence shown here is derived from an EMBL/GenBank/DDBJ whole genome shotgun (WGS) entry which is preliminary data.</text>
</comment>
<evidence type="ECO:0000256" key="2">
    <source>
        <dbReference type="ARBA" id="ARBA00022475"/>
    </source>
</evidence>
<dbReference type="GO" id="GO:0022857">
    <property type="term" value="F:transmembrane transporter activity"/>
    <property type="evidence" value="ECO:0007669"/>
    <property type="project" value="TreeGrafter"/>
</dbReference>
<dbReference type="OrthoDB" id="9770036at2"/>
<evidence type="ECO:0000256" key="6">
    <source>
        <dbReference type="ARBA" id="ARBA00038076"/>
    </source>
</evidence>
<sequence>MNQLNEIRQALGEMAHHKLRTGLTLLGMIFGVGAVIAMLSIGEGAEREALSMIESMGLRNVVVESRPSEGEALQTVREHSVGLSLGDVRSAMETLPFIQQWSAVKEVRVHNLFSADGRSDAKVAAVTPSHFPLSNLHLSAGRFFDDRDNRLYRQVAVLGAEAADALFGGGDPLGQSIKVNHQWFRVVGVLASGEQVRSKIEGVKLGGERNQVFVPLNTALKKLAFKPLEDQLDRIKLQLAEGVAPPLAAASIDHLLSRRHGGEFDFQVVVPADLLAQYQQTQRIFNIVMACVAGISLLVGGIGIMNIMLATVMERTGEIGLLRALGATKRDIARQFITESLVIAACGGLIGILAGILLSLVIGAYADWQVAWSPLSLLLSVGVCMVVGVAFGWYPARKAAELDPIIALQRD</sequence>
<feature type="transmembrane region" description="Helical" evidence="7">
    <location>
        <begin position="284"/>
        <end position="309"/>
    </location>
</feature>
<name>A0A4U1B9Y3_9GAMM</name>
<evidence type="ECO:0000313" key="10">
    <source>
        <dbReference type="EMBL" id="TKB47313.1"/>
    </source>
</evidence>
<evidence type="ECO:0000259" key="9">
    <source>
        <dbReference type="Pfam" id="PF12704"/>
    </source>
</evidence>
<dbReference type="AlphaFoldDB" id="A0A4U1B9Y3"/>
<evidence type="ECO:0000256" key="7">
    <source>
        <dbReference type="SAM" id="Phobius"/>
    </source>
</evidence>
<evidence type="ECO:0000259" key="8">
    <source>
        <dbReference type="Pfam" id="PF02687"/>
    </source>
</evidence>
<evidence type="ECO:0000256" key="4">
    <source>
        <dbReference type="ARBA" id="ARBA00022989"/>
    </source>
</evidence>
<dbReference type="Proteomes" id="UP000305674">
    <property type="component" value="Unassembled WGS sequence"/>
</dbReference>
<keyword evidence="5 7" id="KW-0472">Membrane</keyword>
<dbReference type="EMBL" id="SWCI01000014">
    <property type="protein sequence ID" value="TKB47313.1"/>
    <property type="molecule type" value="Genomic_DNA"/>
</dbReference>
<organism evidence="10 11">
    <name type="scientific">Ferrimonas sediminicola</name>
    <dbReference type="NCBI Taxonomy" id="2569538"/>
    <lineage>
        <taxon>Bacteria</taxon>
        <taxon>Pseudomonadati</taxon>
        <taxon>Pseudomonadota</taxon>
        <taxon>Gammaproteobacteria</taxon>
        <taxon>Alteromonadales</taxon>
        <taxon>Ferrimonadaceae</taxon>
        <taxon>Ferrimonas</taxon>
    </lineage>
</organism>
<feature type="domain" description="ABC3 transporter permease C-terminal" evidence="8">
    <location>
        <begin position="292"/>
        <end position="403"/>
    </location>
</feature>
<dbReference type="InterPro" id="IPR025857">
    <property type="entry name" value="MacB_PCD"/>
</dbReference>
<gene>
    <name evidence="10" type="ORF">FCL40_15800</name>
</gene>
<dbReference type="Pfam" id="PF12704">
    <property type="entry name" value="MacB_PCD"/>
    <property type="match status" value="1"/>
</dbReference>
<keyword evidence="3 7" id="KW-0812">Transmembrane</keyword>
<keyword evidence="4 7" id="KW-1133">Transmembrane helix</keyword>
<dbReference type="InterPro" id="IPR003838">
    <property type="entry name" value="ABC3_permease_C"/>
</dbReference>
<feature type="transmembrane region" description="Helical" evidence="7">
    <location>
        <begin position="340"/>
        <end position="366"/>
    </location>
</feature>
<dbReference type="InterPro" id="IPR050250">
    <property type="entry name" value="Macrolide_Exporter_MacB"/>
</dbReference>
<dbReference type="PANTHER" id="PTHR30572">
    <property type="entry name" value="MEMBRANE COMPONENT OF TRANSPORTER-RELATED"/>
    <property type="match status" value="1"/>
</dbReference>
<dbReference type="GO" id="GO:0005886">
    <property type="term" value="C:plasma membrane"/>
    <property type="evidence" value="ECO:0007669"/>
    <property type="project" value="UniProtKB-SubCell"/>
</dbReference>
<proteinExistence type="inferred from homology"/>
<dbReference type="RefSeq" id="WP_136854269.1">
    <property type="nucleotide sequence ID" value="NZ_SWCI01000014.1"/>
</dbReference>
<reference evidence="10 11" key="1">
    <citation type="submission" date="2019-04" db="EMBL/GenBank/DDBJ databases">
        <authorList>
            <person name="Hwang J.C."/>
        </authorList>
    </citation>
    <scope>NUCLEOTIDE SEQUENCE [LARGE SCALE GENOMIC DNA]</scope>
    <source>
        <strain evidence="10 11">IMCC35001</strain>
    </source>
</reference>
<feature type="transmembrane region" description="Helical" evidence="7">
    <location>
        <begin position="21"/>
        <end position="42"/>
    </location>
</feature>
<protein>
    <submittedName>
        <fullName evidence="10">ABC transporter permease</fullName>
    </submittedName>
</protein>
<evidence type="ECO:0000256" key="5">
    <source>
        <dbReference type="ARBA" id="ARBA00023136"/>
    </source>
</evidence>
<feature type="transmembrane region" description="Helical" evidence="7">
    <location>
        <begin position="372"/>
        <end position="394"/>
    </location>
</feature>
<comment type="similarity">
    <text evidence="6">Belongs to the ABC-4 integral membrane protein family.</text>
</comment>
<evidence type="ECO:0000256" key="1">
    <source>
        <dbReference type="ARBA" id="ARBA00004651"/>
    </source>
</evidence>